<feature type="repeat" description="PPR" evidence="3">
    <location>
        <begin position="313"/>
        <end position="347"/>
    </location>
</feature>
<dbReference type="Pfam" id="PF01535">
    <property type="entry name" value="PPR"/>
    <property type="match status" value="2"/>
</dbReference>
<gene>
    <name evidence="4" type="ORF">ZIOFF_044466</name>
</gene>
<keyword evidence="5" id="KW-1185">Reference proteome</keyword>
<dbReference type="EMBL" id="JACMSC010000012">
    <property type="protein sequence ID" value="KAG6496598.1"/>
    <property type="molecule type" value="Genomic_DNA"/>
</dbReference>
<evidence type="ECO:0000256" key="1">
    <source>
        <dbReference type="ARBA" id="ARBA00007626"/>
    </source>
</evidence>
<comment type="caution">
    <text evidence="4">The sequence shown here is derived from an EMBL/GenBank/DDBJ whole genome shotgun (WGS) entry which is preliminary data.</text>
</comment>
<sequence length="447" mass="49273">MVRPFLCSSNFLRRAFSAAPTASFGHPPMPSIGSPARIHRLISAQADPLLAKEIFDVASSLRPDLPLRPSSLHSLILKLASGGHFSASSSLLRRLPSPSPALLSSLFLTFSRLGRPDLALYTFRRLVSSPSPSTPPRPKLFRRLLSALAAHPSSLPSALSLLKSSPSFGVPHSVRAHNVLIHAFARTGNVAVAYSLFNRLFALDLAPDTSTYRILMQALCRKSQVSTACNLLDDMLNKGYTPDALTYTTLLNSLCRKKRLREAYKLLCRMKVRGCNPDIVHYNTLIVGLCRQGRPLDACKVLEDMPDKGCFPNLVSYSTLIHGLCAQGQYDQGLAYLELMLSKELVPHFSVAHALVKGLCSVGKVEEACRVMEATLRHGVAPHVDTWDLVVAGVCDDDMEQPMDYIRKVANEEEWRKNTRIVQVGRGLNEYMVNKSSKSTRHGSQTK</sequence>
<dbReference type="PANTHER" id="PTHR47941">
    <property type="entry name" value="PENTATRICOPEPTIDE REPEAT-CONTAINING PROTEIN 3, MITOCHONDRIAL"/>
    <property type="match status" value="1"/>
</dbReference>
<evidence type="ECO:0000256" key="2">
    <source>
        <dbReference type="ARBA" id="ARBA00022737"/>
    </source>
</evidence>
<comment type="similarity">
    <text evidence="1">Belongs to the PPR family. P subfamily.</text>
</comment>
<protein>
    <recommendedName>
        <fullName evidence="6">Pentatricopeptide repeat-containing protein</fullName>
    </recommendedName>
</protein>
<dbReference type="OrthoDB" id="185373at2759"/>
<accession>A0A8J5KR85</accession>
<dbReference type="Proteomes" id="UP000734854">
    <property type="component" value="Unassembled WGS sequence"/>
</dbReference>
<dbReference type="Pfam" id="PF13041">
    <property type="entry name" value="PPR_2"/>
    <property type="match status" value="2"/>
</dbReference>
<proteinExistence type="inferred from homology"/>
<evidence type="ECO:0008006" key="6">
    <source>
        <dbReference type="Google" id="ProtNLM"/>
    </source>
</evidence>
<evidence type="ECO:0000313" key="4">
    <source>
        <dbReference type="EMBL" id="KAG6496598.1"/>
    </source>
</evidence>
<feature type="repeat" description="PPR" evidence="3">
    <location>
        <begin position="243"/>
        <end position="277"/>
    </location>
</feature>
<dbReference type="PROSITE" id="PS51375">
    <property type="entry name" value="PPR"/>
    <property type="match status" value="6"/>
</dbReference>
<feature type="repeat" description="PPR" evidence="3">
    <location>
        <begin position="348"/>
        <end position="382"/>
    </location>
</feature>
<feature type="repeat" description="PPR" evidence="3">
    <location>
        <begin position="208"/>
        <end position="242"/>
    </location>
</feature>
<name>A0A8J5KR85_ZINOF</name>
<evidence type="ECO:0000256" key="3">
    <source>
        <dbReference type="PROSITE-ProRule" id="PRU00708"/>
    </source>
</evidence>
<feature type="repeat" description="PPR" evidence="3">
    <location>
        <begin position="278"/>
        <end position="312"/>
    </location>
</feature>
<dbReference type="InterPro" id="IPR002885">
    <property type="entry name" value="PPR_rpt"/>
</dbReference>
<reference evidence="4 5" key="1">
    <citation type="submission" date="2020-08" db="EMBL/GenBank/DDBJ databases">
        <title>Plant Genome Project.</title>
        <authorList>
            <person name="Zhang R.-G."/>
        </authorList>
    </citation>
    <scope>NUCLEOTIDE SEQUENCE [LARGE SCALE GENOMIC DNA]</scope>
    <source>
        <tissue evidence="4">Rhizome</tissue>
    </source>
</reference>
<evidence type="ECO:0000313" key="5">
    <source>
        <dbReference type="Proteomes" id="UP000734854"/>
    </source>
</evidence>
<organism evidence="4 5">
    <name type="scientific">Zingiber officinale</name>
    <name type="common">Ginger</name>
    <name type="synonym">Amomum zingiber</name>
    <dbReference type="NCBI Taxonomy" id="94328"/>
    <lineage>
        <taxon>Eukaryota</taxon>
        <taxon>Viridiplantae</taxon>
        <taxon>Streptophyta</taxon>
        <taxon>Embryophyta</taxon>
        <taxon>Tracheophyta</taxon>
        <taxon>Spermatophyta</taxon>
        <taxon>Magnoliopsida</taxon>
        <taxon>Liliopsida</taxon>
        <taxon>Zingiberales</taxon>
        <taxon>Zingiberaceae</taxon>
        <taxon>Zingiber</taxon>
    </lineage>
</organism>
<feature type="repeat" description="PPR" evidence="3">
    <location>
        <begin position="173"/>
        <end position="207"/>
    </location>
</feature>
<keyword evidence="2" id="KW-0677">Repeat</keyword>
<dbReference type="AlphaFoldDB" id="A0A8J5KR85"/>
<dbReference type="NCBIfam" id="TIGR00756">
    <property type="entry name" value="PPR"/>
    <property type="match status" value="5"/>
</dbReference>